<evidence type="ECO:0000313" key="2">
    <source>
        <dbReference type="Proteomes" id="UP000248706"/>
    </source>
</evidence>
<proteinExistence type="predicted"/>
<protein>
    <submittedName>
        <fullName evidence="1">Uncharacterized protein</fullName>
    </submittedName>
</protein>
<name>A0A328VDC7_9CHLR</name>
<evidence type="ECO:0000313" key="1">
    <source>
        <dbReference type="EMBL" id="RAQ94859.1"/>
    </source>
</evidence>
<accession>A0A328VDC7</accession>
<reference evidence="1 2" key="1">
    <citation type="submission" date="2016-08" db="EMBL/GenBank/DDBJ databases">
        <title>Analysis of Carbohydrate Active Enzymes in Thermogemmatispora T81 Reveals Carbohydrate Degradation Ability.</title>
        <authorList>
            <person name="Tomazini A."/>
            <person name="Lal S."/>
            <person name="Stott M."/>
            <person name="Henrissat B."/>
            <person name="Polikarpov I."/>
            <person name="Sparling R."/>
            <person name="Levin D.B."/>
        </authorList>
    </citation>
    <scope>NUCLEOTIDE SEQUENCE [LARGE SCALE GENOMIC DNA]</scope>
    <source>
        <strain evidence="1 2">T81</strain>
    </source>
</reference>
<dbReference type="AlphaFoldDB" id="A0A328VDC7"/>
<gene>
    <name evidence="1" type="ORF">A4R35_04875</name>
</gene>
<keyword evidence="2" id="KW-1185">Reference proteome</keyword>
<dbReference type="EMBL" id="MCIF01000002">
    <property type="protein sequence ID" value="RAQ94859.1"/>
    <property type="molecule type" value="Genomic_DNA"/>
</dbReference>
<sequence length="71" mass="7371">MATEVQAAVEEKEPALARVLLPVYHIGRQVPRQTASLEGEGQASGVIALANDLSEPGGRLPLFVSPCAACS</sequence>
<organism evidence="1 2">
    <name type="scientific">Thermogemmatispora tikiterensis</name>
    <dbReference type="NCBI Taxonomy" id="1825093"/>
    <lineage>
        <taxon>Bacteria</taxon>
        <taxon>Bacillati</taxon>
        <taxon>Chloroflexota</taxon>
        <taxon>Ktedonobacteria</taxon>
        <taxon>Thermogemmatisporales</taxon>
        <taxon>Thermogemmatisporaceae</taxon>
        <taxon>Thermogemmatispora</taxon>
    </lineage>
</organism>
<dbReference type="Proteomes" id="UP000248706">
    <property type="component" value="Unassembled WGS sequence"/>
</dbReference>
<comment type="caution">
    <text evidence="1">The sequence shown here is derived from an EMBL/GenBank/DDBJ whole genome shotgun (WGS) entry which is preliminary data.</text>
</comment>